<comment type="function">
    <text evidence="6">Involved in chemotaxis. Part of a chemotaxis signal transduction system that modulates chemotaxis in response to various stimuli. Catalyzes the demethylation of specific methylglutamate residues introduced into the chemoreceptors (methyl-accepting chemotaxis proteins or MCP) by CheR. Also mediates the irreversible deamidation of specific glutamine residues to glutamic acid.</text>
</comment>
<evidence type="ECO:0000256" key="1">
    <source>
        <dbReference type="ARBA" id="ARBA00022490"/>
    </source>
</evidence>
<dbReference type="Pfam" id="PF01339">
    <property type="entry name" value="CheB_methylest"/>
    <property type="match status" value="1"/>
</dbReference>
<comment type="PTM">
    <text evidence="6">Phosphorylated by CheA. Phosphorylation of the N-terminal regulatory domain activates the methylesterase activity.</text>
</comment>
<evidence type="ECO:0000256" key="2">
    <source>
        <dbReference type="ARBA" id="ARBA00022500"/>
    </source>
</evidence>
<comment type="catalytic activity">
    <reaction evidence="5 6">
        <text>[protein]-L-glutamate 5-O-methyl ester + H2O = L-glutamyl-[protein] + methanol + H(+)</text>
        <dbReference type="Rhea" id="RHEA:23236"/>
        <dbReference type="Rhea" id="RHEA-COMP:10208"/>
        <dbReference type="Rhea" id="RHEA-COMP:10311"/>
        <dbReference type="ChEBI" id="CHEBI:15377"/>
        <dbReference type="ChEBI" id="CHEBI:15378"/>
        <dbReference type="ChEBI" id="CHEBI:17790"/>
        <dbReference type="ChEBI" id="CHEBI:29973"/>
        <dbReference type="ChEBI" id="CHEBI:82795"/>
        <dbReference type="EC" id="3.1.1.61"/>
    </reaction>
</comment>
<evidence type="ECO:0000259" key="10">
    <source>
        <dbReference type="PROSITE" id="PS50122"/>
    </source>
</evidence>
<dbReference type="EC" id="3.5.1.44" evidence="6"/>
<dbReference type="GO" id="GO:0006935">
    <property type="term" value="P:chemotaxis"/>
    <property type="evidence" value="ECO:0007669"/>
    <property type="project" value="UniProtKB-UniRule"/>
</dbReference>
<evidence type="ECO:0000313" key="11">
    <source>
        <dbReference type="EMBL" id="MBE6833025.1"/>
    </source>
</evidence>
<dbReference type="PANTHER" id="PTHR42872:SF6">
    <property type="entry name" value="PROTEIN-GLUTAMATE METHYLESTERASE_PROTEIN-GLUTAMINE GLUTAMINASE"/>
    <property type="match status" value="1"/>
</dbReference>
<dbReference type="InterPro" id="IPR008248">
    <property type="entry name" value="CheB-like"/>
</dbReference>
<keyword evidence="3 6" id="KW-0378">Hydrolase</keyword>
<evidence type="ECO:0000313" key="12">
    <source>
        <dbReference type="Proteomes" id="UP000754750"/>
    </source>
</evidence>
<evidence type="ECO:0000256" key="4">
    <source>
        <dbReference type="ARBA" id="ARBA00024867"/>
    </source>
</evidence>
<dbReference type="Proteomes" id="UP000754750">
    <property type="component" value="Unassembled WGS sequence"/>
</dbReference>
<feature type="domain" description="CheB-type methylesterase" evidence="10">
    <location>
        <begin position="144"/>
        <end position="343"/>
    </location>
</feature>
<evidence type="ECO:0000256" key="7">
    <source>
        <dbReference type="PROSITE-ProRule" id="PRU00050"/>
    </source>
</evidence>
<dbReference type="GO" id="GO:0008984">
    <property type="term" value="F:protein-glutamate methylesterase activity"/>
    <property type="evidence" value="ECO:0007669"/>
    <property type="project" value="UniProtKB-UniRule"/>
</dbReference>
<feature type="active site" evidence="6 7">
    <location>
        <position position="189"/>
    </location>
</feature>
<dbReference type="Gene3D" id="3.40.50.180">
    <property type="entry name" value="Methylesterase CheB, C-terminal domain"/>
    <property type="match status" value="1"/>
</dbReference>
<proteinExistence type="inferred from homology"/>
<sequence>MSLNRIIKVLIVDDSLFFRTALQNALLKDPGISVVGTAGSAAEAAKKIQELSPDVITMDVEMPDMKGTDFLKKLIPRRPVPVVLVSSLDLGIFDALDAGAVDFIRKPAARTDYNMFFTELTTKIRIASTARVKAKAPSPLDSLPTPALSPNNKAEKIIAIGASTGGTEATLEILKKLPANIPGILVVQHMPPGFTKMYAERLDRLCSFSVAEARGGERVEPGTAYIAPGDKHMTLAKDSRGYYIKCAAGEKVSGHCPSVDVLFRSVAETAGKDAMGVILTGMGSDGAKGLLEMRKRGSFTIGQDKASCVVYGMPMVAFDIGAVVRQAPCPSIAGIIIQHLNQAK</sequence>
<feature type="active site" evidence="6 7">
    <location>
        <position position="163"/>
    </location>
</feature>
<dbReference type="InterPro" id="IPR035909">
    <property type="entry name" value="CheB_C"/>
</dbReference>
<dbReference type="InterPro" id="IPR011006">
    <property type="entry name" value="CheY-like_superfamily"/>
</dbReference>
<comment type="function">
    <text evidence="4">May play the central regulatory role in sporulation. It may be an element of the effector pathway responsible for the activation of sporulation genes in response to nutritional stress. Spo0A may act in concert with spo0H (a sigma factor) to control the expression of some genes that are critical to the sporulation process.</text>
</comment>
<dbReference type="NCBIfam" id="NF001965">
    <property type="entry name" value="PRK00742.1"/>
    <property type="match status" value="1"/>
</dbReference>
<dbReference type="Pfam" id="PF00072">
    <property type="entry name" value="Response_reg"/>
    <property type="match status" value="1"/>
</dbReference>
<comment type="caution">
    <text evidence="11">The sequence shown here is derived from an EMBL/GenBank/DDBJ whole genome shotgun (WGS) entry which is preliminary data.</text>
</comment>
<dbReference type="PIRSF" id="PIRSF000876">
    <property type="entry name" value="RR_chemtxs_CheB"/>
    <property type="match status" value="1"/>
</dbReference>
<name>A0A928Q4K5_9FIRM</name>
<dbReference type="AlphaFoldDB" id="A0A928Q4K5"/>
<dbReference type="InterPro" id="IPR000673">
    <property type="entry name" value="Sig_transdc_resp-reg_Me-estase"/>
</dbReference>
<dbReference type="CDD" id="cd16432">
    <property type="entry name" value="CheB_Rec"/>
    <property type="match status" value="1"/>
</dbReference>
<dbReference type="GO" id="GO:0000156">
    <property type="term" value="F:phosphorelay response regulator activity"/>
    <property type="evidence" value="ECO:0007669"/>
    <property type="project" value="InterPro"/>
</dbReference>
<dbReference type="EC" id="3.1.1.61" evidence="6"/>
<feature type="modified residue" description="4-aspartylphosphate" evidence="6 8">
    <location>
        <position position="59"/>
    </location>
</feature>
<dbReference type="SMART" id="SM00448">
    <property type="entry name" value="REC"/>
    <property type="match status" value="1"/>
</dbReference>
<comment type="catalytic activity">
    <reaction evidence="6">
        <text>L-glutaminyl-[protein] + H2O = L-glutamyl-[protein] + NH4(+)</text>
        <dbReference type="Rhea" id="RHEA:16441"/>
        <dbReference type="Rhea" id="RHEA-COMP:10207"/>
        <dbReference type="Rhea" id="RHEA-COMP:10208"/>
        <dbReference type="ChEBI" id="CHEBI:15377"/>
        <dbReference type="ChEBI" id="CHEBI:28938"/>
        <dbReference type="ChEBI" id="CHEBI:29973"/>
        <dbReference type="ChEBI" id="CHEBI:30011"/>
        <dbReference type="EC" id="3.5.1.44"/>
    </reaction>
</comment>
<dbReference type="SUPFAM" id="SSF52738">
    <property type="entry name" value="Methylesterase CheB, C-terminal domain"/>
    <property type="match status" value="1"/>
</dbReference>
<dbReference type="PANTHER" id="PTHR42872">
    <property type="entry name" value="PROTEIN-GLUTAMATE METHYLESTERASE/PROTEIN-GLUTAMINE GLUTAMINASE"/>
    <property type="match status" value="1"/>
</dbReference>
<evidence type="ECO:0000256" key="3">
    <source>
        <dbReference type="ARBA" id="ARBA00022801"/>
    </source>
</evidence>
<dbReference type="CDD" id="cd17541">
    <property type="entry name" value="REC_CheB-like"/>
    <property type="match status" value="1"/>
</dbReference>
<keyword evidence="1 6" id="KW-0963">Cytoplasm</keyword>
<evidence type="ECO:0000256" key="8">
    <source>
        <dbReference type="PROSITE-ProRule" id="PRU00169"/>
    </source>
</evidence>
<comment type="subcellular location">
    <subcellularLocation>
        <location evidence="6">Cytoplasm</location>
    </subcellularLocation>
</comment>
<dbReference type="EMBL" id="SVNY01000002">
    <property type="protein sequence ID" value="MBE6833025.1"/>
    <property type="molecule type" value="Genomic_DNA"/>
</dbReference>
<keyword evidence="2 6" id="KW-0145">Chemotaxis</keyword>
<evidence type="ECO:0000259" key="9">
    <source>
        <dbReference type="PROSITE" id="PS50110"/>
    </source>
</evidence>
<dbReference type="GO" id="GO:0005737">
    <property type="term" value="C:cytoplasm"/>
    <property type="evidence" value="ECO:0007669"/>
    <property type="project" value="UniProtKB-SubCell"/>
</dbReference>
<evidence type="ECO:0000256" key="6">
    <source>
        <dbReference type="HAMAP-Rule" id="MF_00099"/>
    </source>
</evidence>
<comment type="similarity">
    <text evidence="6">Belongs to the CheB family.</text>
</comment>
<dbReference type="NCBIfam" id="NF009206">
    <property type="entry name" value="PRK12555.1"/>
    <property type="match status" value="1"/>
</dbReference>
<reference evidence="11" key="1">
    <citation type="submission" date="2019-04" db="EMBL/GenBank/DDBJ databases">
        <title>Evolution of Biomass-Degrading Anaerobic Consortia Revealed by Metagenomics.</title>
        <authorList>
            <person name="Peng X."/>
        </authorList>
    </citation>
    <scope>NUCLEOTIDE SEQUENCE</scope>
    <source>
        <strain evidence="11">SIG551</strain>
    </source>
</reference>
<dbReference type="SUPFAM" id="SSF52172">
    <property type="entry name" value="CheY-like"/>
    <property type="match status" value="1"/>
</dbReference>
<dbReference type="InterPro" id="IPR001789">
    <property type="entry name" value="Sig_transdc_resp-reg_receiver"/>
</dbReference>
<keyword evidence="6 8" id="KW-0597">Phosphoprotein</keyword>
<dbReference type="GO" id="GO:0050568">
    <property type="term" value="F:protein-glutamine glutaminase activity"/>
    <property type="evidence" value="ECO:0007669"/>
    <property type="project" value="UniProtKB-UniRule"/>
</dbReference>
<dbReference type="PROSITE" id="PS50122">
    <property type="entry name" value="CHEB"/>
    <property type="match status" value="1"/>
</dbReference>
<evidence type="ECO:0000256" key="5">
    <source>
        <dbReference type="ARBA" id="ARBA00048267"/>
    </source>
</evidence>
<accession>A0A928Q4K5</accession>
<dbReference type="RefSeq" id="WP_020071839.1">
    <property type="nucleotide sequence ID" value="NZ_JBKWRC010000001.1"/>
</dbReference>
<protein>
    <recommendedName>
        <fullName evidence="6">Protein-glutamate methylesterase/protein-glutamine glutaminase</fullName>
        <ecNumber evidence="6">3.1.1.61</ecNumber>
        <ecNumber evidence="6">3.5.1.44</ecNumber>
    </recommendedName>
</protein>
<gene>
    <name evidence="6" type="primary">cheB</name>
    <name evidence="11" type="ORF">E7512_05495</name>
</gene>
<dbReference type="HAMAP" id="MF_00099">
    <property type="entry name" value="CheB_chemtxs"/>
    <property type="match status" value="1"/>
</dbReference>
<dbReference type="Gene3D" id="3.40.50.2300">
    <property type="match status" value="1"/>
</dbReference>
<feature type="active site" evidence="6 7">
    <location>
        <position position="285"/>
    </location>
</feature>
<organism evidence="11 12">
    <name type="scientific">Faecalispora sporosphaeroides</name>
    <dbReference type="NCBI Taxonomy" id="1549"/>
    <lineage>
        <taxon>Bacteria</taxon>
        <taxon>Bacillati</taxon>
        <taxon>Bacillota</taxon>
        <taxon>Clostridia</taxon>
        <taxon>Eubacteriales</taxon>
        <taxon>Oscillospiraceae</taxon>
        <taxon>Faecalispora</taxon>
    </lineage>
</organism>
<comment type="domain">
    <text evidence="6">Contains a C-terminal catalytic domain, and an N-terminal region which modulates catalytic activity.</text>
</comment>
<dbReference type="PROSITE" id="PS50110">
    <property type="entry name" value="RESPONSE_REGULATORY"/>
    <property type="match status" value="1"/>
</dbReference>
<feature type="domain" description="Response regulatory" evidence="9">
    <location>
        <begin position="8"/>
        <end position="121"/>
    </location>
</feature>